<dbReference type="STRING" id="1250539.Ga0080574_TMP1666"/>
<dbReference type="Proteomes" id="UP000187059">
    <property type="component" value="Chromosome"/>
</dbReference>
<protein>
    <submittedName>
        <fullName evidence="1">Uncharacterized protein</fullName>
    </submittedName>
</protein>
<dbReference type="OrthoDB" id="7864554at2"/>
<accession>A0A1P8URG4</accession>
<proteinExistence type="predicted"/>
<evidence type="ECO:0000313" key="1">
    <source>
        <dbReference type="EMBL" id="APZ52000.1"/>
    </source>
</evidence>
<keyword evidence="2" id="KW-1185">Reference proteome</keyword>
<gene>
    <name evidence="1" type="ORF">Ga0080574_TMP1666</name>
</gene>
<dbReference type="RefSeq" id="WP_076697040.1">
    <property type="nucleotide sequence ID" value="NZ_CP015093.1"/>
</dbReference>
<dbReference type="EMBL" id="CP015093">
    <property type="protein sequence ID" value="APZ52000.1"/>
    <property type="molecule type" value="Genomic_DNA"/>
</dbReference>
<name>A0A1P8URG4_9RHOB</name>
<evidence type="ECO:0000313" key="2">
    <source>
        <dbReference type="Proteomes" id="UP000187059"/>
    </source>
</evidence>
<dbReference type="KEGG" id="paby:Ga0080574_TMP1666"/>
<dbReference type="AlphaFoldDB" id="A0A1P8URG4"/>
<sequence length="112" mass="12336">MGRRTPLSVRQVEAALSLLDKRAVILAYQAYQLEMHGVPAELFGDTFDDYLDASLKNGDRLDVLAHGTRDVLSALRDVAQDNGEEWPILRDSFAAALPGDVFAAVMEIFAQD</sequence>
<reference evidence="1 2" key="1">
    <citation type="submission" date="2016-04" db="EMBL/GenBank/DDBJ databases">
        <title>Deep-sea bacteria in the southern Pacific.</title>
        <authorList>
            <person name="Tang K."/>
        </authorList>
    </citation>
    <scope>NUCLEOTIDE SEQUENCE [LARGE SCALE GENOMIC DNA]</scope>
    <source>
        <strain evidence="1 2">JLT2014</strain>
    </source>
</reference>
<organism evidence="1 2">
    <name type="scientific">Salipiger abyssi</name>
    <dbReference type="NCBI Taxonomy" id="1250539"/>
    <lineage>
        <taxon>Bacteria</taxon>
        <taxon>Pseudomonadati</taxon>
        <taxon>Pseudomonadota</taxon>
        <taxon>Alphaproteobacteria</taxon>
        <taxon>Rhodobacterales</taxon>
        <taxon>Roseobacteraceae</taxon>
        <taxon>Salipiger</taxon>
    </lineage>
</organism>